<dbReference type="CDD" id="cd03278">
    <property type="entry name" value="ABC_SMC_barmotin"/>
    <property type="match status" value="1"/>
</dbReference>
<evidence type="ECO:0000256" key="1">
    <source>
        <dbReference type="ARBA" id="ARBA00022490"/>
    </source>
</evidence>
<evidence type="ECO:0000313" key="10">
    <source>
        <dbReference type="EMBL" id="RUS66146.1"/>
    </source>
</evidence>
<feature type="binding site" evidence="6">
    <location>
        <begin position="32"/>
        <end position="39"/>
    </location>
    <ligand>
        <name>ATP</name>
        <dbReference type="ChEBI" id="CHEBI:30616"/>
    </ligand>
</feature>
<evidence type="ECO:0000259" key="8">
    <source>
        <dbReference type="Pfam" id="PF02463"/>
    </source>
</evidence>
<proteinExistence type="inferred from homology"/>
<protein>
    <recommendedName>
        <fullName evidence="6">Chromosome partition protein Smc</fullName>
    </recommendedName>
</protein>
<name>A0A433SBL3_9BURK</name>
<dbReference type="GO" id="GO:0005737">
    <property type="term" value="C:cytoplasm"/>
    <property type="evidence" value="ECO:0007669"/>
    <property type="project" value="UniProtKB-SubCell"/>
</dbReference>
<feature type="compositionally biased region" description="Basic and acidic residues" evidence="7">
    <location>
        <begin position="366"/>
        <end position="382"/>
    </location>
</feature>
<dbReference type="InterPro" id="IPR010935">
    <property type="entry name" value="SMC_hinge"/>
</dbReference>
<dbReference type="GO" id="GO:0007059">
    <property type="term" value="P:chromosome segregation"/>
    <property type="evidence" value="ECO:0007669"/>
    <property type="project" value="UniProtKB-UniRule"/>
</dbReference>
<keyword evidence="4 6" id="KW-0175">Coiled coil</keyword>
<dbReference type="GO" id="GO:0007062">
    <property type="term" value="P:sister chromatid cohesion"/>
    <property type="evidence" value="ECO:0007669"/>
    <property type="project" value="InterPro"/>
</dbReference>
<dbReference type="PIRSF" id="PIRSF005719">
    <property type="entry name" value="SMC"/>
    <property type="match status" value="1"/>
</dbReference>
<dbReference type="Proteomes" id="UP000286947">
    <property type="component" value="Unassembled WGS sequence"/>
</dbReference>
<comment type="similarity">
    <text evidence="6">Belongs to the SMC family.</text>
</comment>
<reference evidence="10 11" key="1">
    <citation type="submission" date="2018-01" db="EMBL/GenBank/DDBJ databases">
        <title>Saezia sanguinis gen. nov., sp. nov., in the order Burkholderiales isolated from human blood.</title>
        <authorList>
            <person name="Medina-Pascual M.J."/>
            <person name="Valdezate S."/>
            <person name="Monzon S."/>
            <person name="Cuesta I."/>
            <person name="Carrasco G."/>
            <person name="Villalon P."/>
            <person name="Saez-Nieto J.A."/>
        </authorList>
    </citation>
    <scope>NUCLEOTIDE SEQUENCE [LARGE SCALE GENOMIC DNA]</scope>
    <source>
        <strain evidence="10 11">CNM695-12</strain>
    </source>
</reference>
<dbReference type="GO" id="GO:0003677">
    <property type="term" value="F:DNA binding"/>
    <property type="evidence" value="ECO:0007669"/>
    <property type="project" value="UniProtKB-UniRule"/>
</dbReference>
<keyword evidence="2 6" id="KW-0547">Nucleotide-binding</keyword>
<evidence type="ECO:0000256" key="5">
    <source>
        <dbReference type="ARBA" id="ARBA00023125"/>
    </source>
</evidence>
<dbReference type="NCBIfam" id="TIGR02168">
    <property type="entry name" value="SMC_prok_B"/>
    <property type="match status" value="1"/>
</dbReference>
<sequence length="1171" mass="130906">MRLTSIKLSGFKSFAEPTQFQVPGQLVAVVGPNGCGKSNIIDAVRWVLGESRASELRGESMQDVIFSGTTTRKPSSRASVELVFDNSEHRAGGQWNQYAEISVRRVLTRDGNSSYMINGQTVRRRDIQDVFLGTGLGPRAYAIIGQGTISRIIESRPEDMRLFLEEAAGVSKYKERRRETENRLHDTHENLTRVQDILRELNANLDKLEKQAEVAGRYHDLQNEATLKQHQLWWLKQQEAKAEQQHIGARIEQAQAALEGRMSDLRKTESELETIRQAHYASGDAVNQAQGKLYEASAEVGKLEAEIRFVVDGRNRAQQRMTELKAQVESWSGRRQQALDELETISAQMLEAEEQAALLQAQSEEEGGRTPELEEALRRKQQEASQQRNAVLQVQQQIQLLSTEQGLVDDQLRALTQRHERLTSEKSQLTLPDQERLDKLRAQLVQDEQSQEVLNAQLEELAATLPDLAEKSRNERELVRTEQAKQTELDARLQALRALQEKVQTDGKLQPWLEKHGLQSLTALWHRLHVDTGWEAALEGALRERLAALEVGQLERLQGFAKDTPPTRLTFYTQAQVAAPAVAAAGKRALVDKVKINDPALKALLADWLHGCWAIDSLSDALAQRQTLGAGEAFYVADGHAITQHSVSFYAADSEQSGMLARQQEMENLEKQIRAQALIVEQVKAASMRADMAHGQAEQKLGSLQQQSKQQQQQVHQLQVEVLRLSQQAESAQARHAQLGDDLAETQARMEDLQERRVAAEARFEELDLALANEQERQARLDEAVMAAERVLSQGREQGRALENRAQEARFSVRTLQARQQELQRGIQTAEQQAQSLQTEDERLRTELSQYDDAAAQTGLQDALEVKVACEEKLSLLRSEYDDLTQRLRAADEQRMQMSHELDPLRQRVTELQLKAQAAEIGFDQYAEHLAQAEVDLEALAQSVENDGVKLSGLQSEIDRLQRAIAALGAVNLAALEELSAARERKTFLDAQVGDLNEAITTLENAIQKIDAQTRELLTHTFNTVNDHFGRMFPELFGGGHAKLVMTGDEILDSGVQVMAQPPGKRNSTIHLLSGGEKALTAIALVFAIFQLNPAPFCLLDEVDAPLDDANTERYAKLVTSMSKETQFLFISHNKIAMEMAEQLVGVTMQEQGVSRIVAVDMAAAMTMAEV</sequence>
<feature type="region of interest" description="Disordered" evidence="7">
    <location>
        <begin position="359"/>
        <end position="382"/>
    </location>
</feature>
<dbReference type="GO" id="GO:0005524">
    <property type="term" value="F:ATP binding"/>
    <property type="evidence" value="ECO:0007669"/>
    <property type="project" value="UniProtKB-UniRule"/>
</dbReference>
<comment type="subunit">
    <text evidence="6">Homodimer.</text>
</comment>
<dbReference type="InterPro" id="IPR036277">
    <property type="entry name" value="SMC_hinge_sf"/>
</dbReference>
<comment type="caution">
    <text evidence="10">The sequence shown here is derived from an EMBL/GenBank/DDBJ whole genome shotgun (WGS) entry which is preliminary data.</text>
</comment>
<dbReference type="SUPFAM" id="SSF57997">
    <property type="entry name" value="Tropomyosin"/>
    <property type="match status" value="1"/>
</dbReference>
<dbReference type="Pfam" id="PF02463">
    <property type="entry name" value="SMC_N"/>
    <property type="match status" value="1"/>
</dbReference>
<keyword evidence="3 6" id="KW-0067">ATP-binding</keyword>
<organism evidence="10 11">
    <name type="scientific">Saezia sanguinis</name>
    <dbReference type="NCBI Taxonomy" id="1965230"/>
    <lineage>
        <taxon>Bacteria</taxon>
        <taxon>Pseudomonadati</taxon>
        <taxon>Pseudomonadota</taxon>
        <taxon>Betaproteobacteria</taxon>
        <taxon>Burkholderiales</taxon>
        <taxon>Saeziaceae</taxon>
        <taxon>Saezia</taxon>
    </lineage>
</organism>
<dbReference type="InterPro" id="IPR027417">
    <property type="entry name" value="P-loop_NTPase"/>
</dbReference>
<feature type="domain" description="RecF/RecN/SMC N-terminal" evidence="8">
    <location>
        <begin position="3"/>
        <end position="1155"/>
    </location>
</feature>
<dbReference type="GO" id="GO:0005694">
    <property type="term" value="C:chromosome"/>
    <property type="evidence" value="ECO:0007669"/>
    <property type="project" value="InterPro"/>
</dbReference>
<dbReference type="InterPro" id="IPR003395">
    <property type="entry name" value="RecF/RecN/SMC_N"/>
</dbReference>
<dbReference type="SUPFAM" id="SSF75553">
    <property type="entry name" value="Smc hinge domain"/>
    <property type="match status" value="1"/>
</dbReference>
<evidence type="ECO:0000256" key="3">
    <source>
        <dbReference type="ARBA" id="ARBA00022840"/>
    </source>
</evidence>
<keyword evidence="1 6" id="KW-0963">Cytoplasm</keyword>
<keyword evidence="11" id="KW-1185">Reference proteome</keyword>
<dbReference type="EMBL" id="PQSP01000006">
    <property type="protein sequence ID" value="RUS66146.1"/>
    <property type="molecule type" value="Genomic_DNA"/>
</dbReference>
<comment type="function">
    <text evidence="6">Required for chromosome condensation and partitioning.</text>
</comment>
<evidence type="ECO:0000259" key="9">
    <source>
        <dbReference type="Pfam" id="PF06470"/>
    </source>
</evidence>
<evidence type="ECO:0000256" key="2">
    <source>
        <dbReference type="ARBA" id="ARBA00022741"/>
    </source>
</evidence>
<evidence type="ECO:0000256" key="6">
    <source>
        <dbReference type="HAMAP-Rule" id="MF_01894"/>
    </source>
</evidence>
<comment type="domain">
    <text evidence="6">Contains large globular domains required for ATP hydrolysis at each terminus and a third globular domain forming a flexible hinge near the middle of the molecule. These domains are separated by coiled-coil structures.</text>
</comment>
<evidence type="ECO:0000313" key="11">
    <source>
        <dbReference type="Proteomes" id="UP000286947"/>
    </source>
</evidence>
<evidence type="ECO:0000256" key="7">
    <source>
        <dbReference type="SAM" id="MobiDB-lite"/>
    </source>
</evidence>
<dbReference type="HAMAP" id="MF_01894">
    <property type="entry name" value="Smc_prok"/>
    <property type="match status" value="1"/>
</dbReference>
<dbReference type="Gene3D" id="3.40.50.300">
    <property type="entry name" value="P-loop containing nucleotide triphosphate hydrolases"/>
    <property type="match status" value="2"/>
</dbReference>
<dbReference type="GO" id="GO:0006260">
    <property type="term" value="P:DNA replication"/>
    <property type="evidence" value="ECO:0007669"/>
    <property type="project" value="UniProtKB-UniRule"/>
</dbReference>
<dbReference type="Pfam" id="PF06470">
    <property type="entry name" value="SMC_hinge"/>
    <property type="match status" value="1"/>
</dbReference>
<dbReference type="Gene3D" id="1.20.5.340">
    <property type="match status" value="1"/>
</dbReference>
<comment type="subcellular location">
    <subcellularLocation>
        <location evidence="6">Cytoplasm</location>
    </subcellularLocation>
</comment>
<dbReference type="RefSeq" id="WP_126980405.1">
    <property type="nucleotide sequence ID" value="NZ_PQSP01000006.1"/>
</dbReference>
<keyword evidence="5 6" id="KW-0238">DNA-binding</keyword>
<feature type="coiled-coil region" evidence="6">
    <location>
        <begin position="951"/>
        <end position="1016"/>
    </location>
</feature>
<gene>
    <name evidence="10" type="primary">smc_2</name>
    <name evidence="6" type="synonym">smc</name>
    <name evidence="10" type="ORF">CUZ56_02224</name>
</gene>
<dbReference type="AlphaFoldDB" id="A0A433SBL3"/>
<feature type="coiled-coil region" evidence="6">
    <location>
        <begin position="666"/>
        <end position="901"/>
    </location>
</feature>
<dbReference type="InterPro" id="IPR011890">
    <property type="entry name" value="SMC_prok"/>
</dbReference>
<dbReference type="OrthoDB" id="9808768at2"/>
<dbReference type="PANTHER" id="PTHR43977">
    <property type="entry name" value="STRUCTURAL MAINTENANCE OF CHROMOSOMES PROTEIN 3"/>
    <property type="match status" value="1"/>
</dbReference>
<dbReference type="InterPro" id="IPR024704">
    <property type="entry name" value="SMC"/>
</dbReference>
<dbReference type="GO" id="GO:0030261">
    <property type="term" value="P:chromosome condensation"/>
    <property type="evidence" value="ECO:0007669"/>
    <property type="project" value="InterPro"/>
</dbReference>
<dbReference type="GO" id="GO:0016887">
    <property type="term" value="F:ATP hydrolysis activity"/>
    <property type="evidence" value="ECO:0007669"/>
    <property type="project" value="InterPro"/>
</dbReference>
<accession>A0A433SBL3</accession>
<feature type="coiled-coil region" evidence="6">
    <location>
        <begin position="170"/>
        <end position="218"/>
    </location>
</feature>
<dbReference type="SUPFAM" id="SSF52540">
    <property type="entry name" value="P-loop containing nucleoside triphosphate hydrolases"/>
    <property type="match status" value="1"/>
</dbReference>
<evidence type="ECO:0000256" key="4">
    <source>
        <dbReference type="ARBA" id="ARBA00023054"/>
    </source>
</evidence>
<feature type="domain" description="SMC hinge" evidence="9">
    <location>
        <begin position="523"/>
        <end position="623"/>
    </location>
</feature>